<gene>
    <name evidence="1" type="ORF">H8S23_13580</name>
</gene>
<comment type="caution">
    <text evidence="1">The sequence shown here is derived from an EMBL/GenBank/DDBJ whole genome shotgun (WGS) entry which is preliminary data.</text>
</comment>
<evidence type="ECO:0000313" key="1">
    <source>
        <dbReference type="EMBL" id="MBC5582539.1"/>
    </source>
</evidence>
<reference evidence="1" key="1">
    <citation type="submission" date="2020-08" db="EMBL/GenBank/DDBJ databases">
        <title>Genome public.</title>
        <authorList>
            <person name="Liu C."/>
            <person name="Sun Q."/>
        </authorList>
    </citation>
    <scope>NUCLEOTIDE SEQUENCE</scope>
    <source>
        <strain evidence="1">BX8</strain>
    </source>
</reference>
<protein>
    <recommendedName>
        <fullName evidence="3">AAA domain-containing protein</fullName>
    </recommendedName>
</protein>
<organism evidence="1 2">
    <name type="scientific">Anaerofilum hominis</name>
    <dbReference type="NCBI Taxonomy" id="2763016"/>
    <lineage>
        <taxon>Bacteria</taxon>
        <taxon>Bacillati</taxon>
        <taxon>Bacillota</taxon>
        <taxon>Clostridia</taxon>
        <taxon>Eubacteriales</taxon>
        <taxon>Oscillospiraceae</taxon>
        <taxon>Anaerofilum</taxon>
    </lineage>
</organism>
<keyword evidence="2" id="KW-1185">Reference proteome</keyword>
<name>A0A923L296_9FIRM</name>
<evidence type="ECO:0000313" key="2">
    <source>
        <dbReference type="Proteomes" id="UP000659630"/>
    </source>
</evidence>
<sequence>MENTAQFYDLWFKLANDITDNGLSVAIFHAGLGLPENLTSFARDTFDVHFLTLYCSNEELESRLLSRPEWKNAGERANGFINAMKGMNMKYQHLSTESKIDTSDISLSESASKVKEWILSCM</sequence>
<dbReference type="RefSeq" id="WP_186888889.1">
    <property type="nucleotide sequence ID" value="NZ_JACONZ010000005.1"/>
</dbReference>
<dbReference type="AlphaFoldDB" id="A0A923L296"/>
<dbReference type="SUPFAM" id="SSF52540">
    <property type="entry name" value="P-loop containing nucleoside triphosphate hydrolases"/>
    <property type="match status" value="1"/>
</dbReference>
<proteinExistence type="predicted"/>
<evidence type="ECO:0008006" key="3">
    <source>
        <dbReference type="Google" id="ProtNLM"/>
    </source>
</evidence>
<dbReference type="Proteomes" id="UP000659630">
    <property type="component" value="Unassembled WGS sequence"/>
</dbReference>
<dbReference type="EMBL" id="JACONZ010000005">
    <property type="protein sequence ID" value="MBC5582539.1"/>
    <property type="molecule type" value="Genomic_DNA"/>
</dbReference>
<accession>A0A923L296</accession>
<dbReference type="InterPro" id="IPR027417">
    <property type="entry name" value="P-loop_NTPase"/>
</dbReference>
<dbReference type="Gene3D" id="3.40.50.300">
    <property type="entry name" value="P-loop containing nucleotide triphosphate hydrolases"/>
    <property type="match status" value="1"/>
</dbReference>